<organism evidence="11 12">
    <name type="scientific">Monilinia vaccinii-corymbosi</name>
    <dbReference type="NCBI Taxonomy" id="61207"/>
    <lineage>
        <taxon>Eukaryota</taxon>
        <taxon>Fungi</taxon>
        <taxon>Dikarya</taxon>
        <taxon>Ascomycota</taxon>
        <taxon>Pezizomycotina</taxon>
        <taxon>Leotiomycetes</taxon>
        <taxon>Helotiales</taxon>
        <taxon>Sclerotiniaceae</taxon>
        <taxon>Monilinia</taxon>
    </lineage>
</organism>
<keyword evidence="9" id="KW-0067">ATP-binding</keyword>
<dbReference type="SUPFAM" id="SSF52540">
    <property type="entry name" value="P-loop containing nucleoside triphosphate hydrolases"/>
    <property type="match status" value="1"/>
</dbReference>
<dbReference type="GO" id="GO:0004798">
    <property type="term" value="F:dTMP kinase activity"/>
    <property type="evidence" value="ECO:0007669"/>
    <property type="project" value="UniProtKB-EC"/>
</dbReference>
<reference evidence="11" key="1">
    <citation type="submission" date="2020-10" db="EMBL/GenBank/DDBJ databases">
        <title>Genome Sequence of Monilinia vaccinii-corymbosi Sheds Light on Mummy Berry Disease Infection of Blueberry and Mating Type.</title>
        <authorList>
            <person name="Yow A.G."/>
            <person name="Zhang Y."/>
            <person name="Bansal K."/>
            <person name="Eacker S.M."/>
            <person name="Sullivan S."/>
            <person name="Liachko I."/>
            <person name="Cubeta M.A."/>
            <person name="Rollins J.A."/>
            <person name="Ashrafi H."/>
        </authorList>
    </citation>
    <scope>NUCLEOTIDE SEQUENCE</scope>
    <source>
        <strain evidence="11">RL-1</strain>
    </source>
</reference>
<keyword evidence="8" id="KW-0418">Kinase</keyword>
<evidence type="ECO:0000256" key="6">
    <source>
        <dbReference type="ARBA" id="ARBA00022727"/>
    </source>
</evidence>
<evidence type="ECO:0000256" key="5">
    <source>
        <dbReference type="ARBA" id="ARBA00022679"/>
    </source>
</evidence>
<evidence type="ECO:0000313" key="11">
    <source>
        <dbReference type="EMBL" id="QSZ31121.1"/>
    </source>
</evidence>
<evidence type="ECO:0000256" key="3">
    <source>
        <dbReference type="ARBA" id="ARBA00012980"/>
    </source>
</evidence>
<dbReference type="GO" id="GO:0005634">
    <property type="term" value="C:nucleus"/>
    <property type="evidence" value="ECO:0007669"/>
    <property type="project" value="TreeGrafter"/>
</dbReference>
<dbReference type="InterPro" id="IPR027417">
    <property type="entry name" value="P-loop_NTPase"/>
</dbReference>
<dbReference type="Proteomes" id="UP000672032">
    <property type="component" value="Chromosome 2"/>
</dbReference>
<dbReference type="OrthoDB" id="425602at2759"/>
<dbReference type="GO" id="GO:0006235">
    <property type="term" value="P:dTTP biosynthetic process"/>
    <property type="evidence" value="ECO:0007669"/>
    <property type="project" value="TreeGrafter"/>
</dbReference>
<dbReference type="EMBL" id="CP063406">
    <property type="protein sequence ID" value="QSZ31121.1"/>
    <property type="molecule type" value="Genomic_DNA"/>
</dbReference>
<keyword evidence="7" id="KW-0547">Nucleotide-binding</keyword>
<accession>A0A8A3P6P9</accession>
<dbReference type="GO" id="GO:0004550">
    <property type="term" value="F:nucleoside diphosphate kinase activity"/>
    <property type="evidence" value="ECO:0007669"/>
    <property type="project" value="TreeGrafter"/>
</dbReference>
<evidence type="ECO:0000256" key="4">
    <source>
        <dbReference type="ARBA" id="ARBA00017144"/>
    </source>
</evidence>
<evidence type="ECO:0000256" key="2">
    <source>
        <dbReference type="ARBA" id="ARBA00009776"/>
    </source>
</evidence>
<evidence type="ECO:0000259" key="10">
    <source>
        <dbReference type="Pfam" id="PF02223"/>
    </source>
</evidence>
<dbReference type="GO" id="GO:0005829">
    <property type="term" value="C:cytosol"/>
    <property type="evidence" value="ECO:0007669"/>
    <property type="project" value="TreeGrafter"/>
</dbReference>
<comment type="pathway">
    <text evidence="1">Pyrimidine metabolism; dTTP biosynthesis.</text>
</comment>
<gene>
    <name evidence="11" type="ORF">DSL72_000684</name>
</gene>
<sequence length="259" mass="29595">MATPTPTPDPYPYQESSLPISRGSFILMEGLDRAGKTTQVKKVCDRLYASGRNVKLMRFPGREENFKLISLIQDRTTSIGQQINSYLQSSTSLPDQSIHLLFSANRWEKAQEIRAFIAQGYTIVCDRYYYSGMVYTSSKYPKASPKHLSLEWCKNPEVGLPMPDKVIFLDLEPEEAEKRGGYGDEKYETREMQRRVREGFLTLKNVAVPGFEHERRIMKAINAGDSLHEVADKIWNVVEVVVEHAERGELGELGVVRWN</sequence>
<name>A0A8A3P6P9_9HELO</name>
<dbReference type="FunFam" id="3.40.50.300:FF:000679">
    <property type="entry name" value="Thymidylate kinase"/>
    <property type="match status" value="1"/>
</dbReference>
<evidence type="ECO:0000256" key="8">
    <source>
        <dbReference type="ARBA" id="ARBA00022777"/>
    </source>
</evidence>
<feature type="domain" description="Thymidylate kinase-like" evidence="10">
    <location>
        <begin position="29"/>
        <end position="233"/>
    </location>
</feature>
<dbReference type="EC" id="2.7.4.9" evidence="3"/>
<dbReference type="InterPro" id="IPR018094">
    <property type="entry name" value="Thymidylate_kinase"/>
</dbReference>
<dbReference type="PANTHER" id="PTHR10344">
    <property type="entry name" value="THYMIDYLATE KINASE"/>
    <property type="match status" value="1"/>
</dbReference>
<dbReference type="Pfam" id="PF02223">
    <property type="entry name" value="Thymidylate_kin"/>
    <property type="match status" value="1"/>
</dbReference>
<dbReference type="GO" id="GO:0006227">
    <property type="term" value="P:dUDP biosynthetic process"/>
    <property type="evidence" value="ECO:0007669"/>
    <property type="project" value="TreeGrafter"/>
</dbReference>
<evidence type="ECO:0000313" key="12">
    <source>
        <dbReference type="Proteomes" id="UP000672032"/>
    </source>
</evidence>
<dbReference type="PANTHER" id="PTHR10344:SF1">
    <property type="entry name" value="THYMIDYLATE KINASE"/>
    <property type="match status" value="1"/>
</dbReference>
<dbReference type="HAMAP" id="MF_00165">
    <property type="entry name" value="Thymidylate_kinase"/>
    <property type="match status" value="1"/>
</dbReference>
<keyword evidence="6" id="KW-0545">Nucleotide biosynthesis</keyword>
<evidence type="ECO:0000256" key="7">
    <source>
        <dbReference type="ARBA" id="ARBA00022741"/>
    </source>
</evidence>
<keyword evidence="12" id="KW-1185">Reference proteome</keyword>
<keyword evidence="5" id="KW-0808">Transferase</keyword>
<dbReference type="GO" id="GO:0005524">
    <property type="term" value="F:ATP binding"/>
    <property type="evidence" value="ECO:0007669"/>
    <property type="project" value="UniProtKB-KW"/>
</dbReference>
<comment type="similarity">
    <text evidence="2">Belongs to the thymidylate kinase family.</text>
</comment>
<evidence type="ECO:0000256" key="9">
    <source>
        <dbReference type="ARBA" id="ARBA00022840"/>
    </source>
</evidence>
<dbReference type="CDD" id="cd01672">
    <property type="entry name" value="TMPK"/>
    <property type="match status" value="1"/>
</dbReference>
<dbReference type="Gene3D" id="3.40.50.300">
    <property type="entry name" value="P-loop containing nucleotide triphosphate hydrolases"/>
    <property type="match status" value="1"/>
</dbReference>
<proteinExistence type="inferred from homology"/>
<protein>
    <recommendedName>
        <fullName evidence="4">Thymidylate kinase</fullName>
        <ecNumber evidence="3">2.7.4.9</ecNumber>
    </recommendedName>
</protein>
<dbReference type="NCBIfam" id="TIGR00041">
    <property type="entry name" value="DTMP_kinase"/>
    <property type="match status" value="1"/>
</dbReference>
<dbReference type="AlphaFoldDB" id="A0A8A3P6P9"/>
<dbReference type="GO" id="GO:0006233">
    <property type="term" value="P:dTDP biosynthetic process"/>
    <property type="evidence" value="ECO:0007669"/>
    <property type="project" value="InterPro"/>
</dbReference>
<dbReference type="InterPro" id="IPR039430">
    <property type="entry name" value="Thymidylate_kin-like_dom"/>
</dbReference>
<evidence type="ECO:0000256" key="1">
    <source>
        <dbReference type="ARBA" id="ARBA00004992"/>
    </source>
</evidence>